<dbReference type="InterPro" id="IPR029063">
    <property type="entry name" value="SAM-dependent_MTases_sf"/>
</dbReference>
<evidence type="ECO:0000256" key="2">
    <source>
        <dbReference type="ARBA" id="ARBA00022679"/>
    </source>
</evidence>
<comment type="caution">
    <text evidence="8">The sequence shown here is derived from an EMBL/GenBank/DDBJ whole genome shotgun (WGS) entry which is preliminary data.</text>
</comment>
<feature type="active site" evidence="5">
    <location>
        <position position="80"/>
    </location>
</feature>
<evidence type="ECO:0000256" key="6">
    <source>
        <dbReference type="RuleBase" id="RU000416"/>
    </source>
</evidence>
<dbReference type="Proteomes" id="UP000604383">
    <property type="component" value="Unassembled WGS sequence"/>
</dbReference>
<dbReference type="NCBIfam" id="TIGR00675">
    <property type="entry name" value="dcm"/>
    <property type="match status" value="1"/>
</dbReference>
<keyword evidence="2 5" id="KW-0808">Transferase</keyword>
<dbReference type="EMBL" id="WWTN01000014">
    <property type="protein sequence ID" value="MZH56040.1"/>
    <property type="molecule type" value="Genomic_DNA"/>
</dbReference>
<dbReference type="InterPro" id="IPR050750">
    <property type="entry name" value="C5-MTase"/>
</dbReference>
<dbReference type="PANTHER" id="PTHR46098:SF1">
    <property type="entry name" value="TRNA (CYTOSINE(38)-C(5))-METHYLTRANSFERASE"/>
    <property type="match status" value="1"/>
</dbReference>
<evidence type="ECO:0000256" key="7">
    <source>
        <dbReference type="RuleBase" id="RU000417"/>
    </source>
</evidence>
<dbReference type="GO" id="GO:0009307">
    <property type="term" value="P:DNA restriction-modification system"/>
    <property type="evidence" value="ECO:0007669"/>
    <property type="project" value="UniProtKB-KW"/>
</dbReference>
<proteinExistence type="inferred from homology"/>
<evidence type="ECO:0000256" key="1">
    <source>
        <dbReference type="ARBA" id="ARBA00022603"/>
    </source>
</evidence>
<evidence type="ECO:0000256" key="5">
    <source>
        <dbReference type="PROSITE-ProRule" id="PRU01016"/>
    </source>
</evidence>
<dbReference type="PROSITE" id="PS00095">
    <property type="entry name" value="C5_MTASE_2"/>
    <property type="match status" value="1"/>
</dbReference>
<evidence type="ECO:0000313" key="9">
    <source>
        <dbReference type="Proteomes" id="UP000604383"/>
    </source>
</evidence>
<keyword evidence="3 5" id="KW-0949">S-adenosyl-L-methionine</keyword>
<dbReference type="PRINTS" id="PR00105">
    <property type="entry name" value="C5METTRFRASE"/>
</dbReference>
<evidence type="ECO:0000313" key="8">
    <source>
        <dbReference type="EMBL" id="MZH56040.1"/>
    </source>
</evidence>
<sequence>MEVITIEALNVLELFGGIGAIRKALIRQNIPYRIVDYVEIDRNCVKSYNALYGENFKPKDITLYHPIDIKVDLLMHGSPCQDFSRSGLKQGGEKGSGTRSSLLFETIRIIEEMNDKPKIVLWENVKGVLDKNMRASFFHYLNEMERLGYENKFKILNAIHFGVPQKRERIFVVSIFGKNNFDFSRLEKIEMNEISNYLENDVPTLYEVRQESMLKHIRGEPKNNNFKGRLKVIDKYAYTISTKQVRIPNSGIIDIGNGKYRYLTERECFRLMGFDDKDFNKLRSIYKQRKGTTSSILYKQAGNSIVVNVLEAILKEIVRMEDK</sequence>
<dbReference type="GO" id="GO:0032259">
    <property type="term" value="P:methylation"/>
    <property type="evidence" value="ECO:0007669"/>
    <property type="project" value="UniProtKB-KW"/>
</dbReference>
<comment type="similarity">
    <text evidence="5 6">Belongs to the class I-like SAM-binding methyltransferase superfamily. C5-methyltransferase family.</text>
</comment>
<dbReference type="InterPro" id="IPR018117">
    <property type="entry name" value="C5_DNA_meth_AS"/>
</dbReference>
<comment type="catalytic activity">
    <reaction evidence="7">
        <text>a 2'-deoxycytidine in DNA + S-adenosyl-L-methionine = a 5-methyl-2'-deoxycytidine in DNA + S-adenosyl-L-homocysteine + H(+)</text>
        <dbReference type="Rhea" id="RHEA:13681"/>
        <dbReference type="Rhea" id="RHEA-COMP:11369"/>
        <dbReference type="Rhea" id="RHEA-COMP:11370"/>
        <dbReference type="ChEBI" id="CHEBI:15378"/>
        <dbReference type="ChEBI" id="CHEBI:57856"/>
        <dbReference type="ChEBI" id="CHEBI:59789"/>
        <dbReference type="ChEBI" id="CHEBI:85452"/>
        <dbReference type="ChEBI" id="CHEBI:85454"/>
        <dbReference type="EC" id="2.1.1.37"/>
    </reaction>
</comment>
<dbReference type="PROSITE" id="PS00094">
    <property type="entry name" value="C5_MTASE_1"/>
    <property type="match status" value="1"/>
</dbReference>
<dbReference type="EC" id="2.1.1.37" evidence="7"/>
<keyword evidence="4" id="KW-0680">Restriction system</keyword>
<dbReference type="Pfam" id="PF00145">
    <property type="entry name" value="DNA_methylase"/>
    <property type="match status" value="1"/>
</dbReference>
<dbReference type="AlphaFoldDB" id="A0AB36B5H9"/>
<dbReference type="SUPFAM" id="SSF53335">
    <property type="entry name" value="S-adenosyl-L-methionine-dependent methyltransferases"/>
    <property type="match status" value="1"/>
</dbReference>
<dbReference type="PANTHER" id="PTHR46098">
    <property type="entry name" value="TRNA (CYTOSINE(38)-C(5))-METHYLTRANSFERASE"/>
    <property type="match status" value="1"/>
</dbReference>
<evidence type="ECO:0000256" key="3">
    <source>
        <dbReference type="ARBA" id="ARBA00022691"/>
    </source>
</evidence>
<dbReference type="GO" id="GO:0003886">
    <property type="term" value="F:DNA (cytosine-5-)-methyltransferase activity"/>
    <property type="evidence" value="ECO:0007669"/>
    <property type="project" value="UniProtKB-EC"/>
</dbReference>
<keyword evidence="1 5" id="KW-0489">Methyltransferase</keyword>
<dbReference type="InterPro" id="IPR031303">
    <property type="entry name" value="C5_meth_CS"/>
</dbReference>
<dbReference type="InterPro" id="IPR001525">
    <property type="entry name" value="C5_MeTfrase"/>
</dbReference>
<name>A0AB36B5H9_CLOIN</name>
<reference evidence="8" key="1">
    <citation type="journal article" date="2019" name="Nat. Med.">
        <title>A library of human gut bacterial isolates paired with longitudinal multiomics data enables mechanistic microbiome research.</title>
        <authorList>
            <person name="Poyet M."/>
            <person name="Groussin M."/>
            <person name="Gibbons S.M."/>
            <person name="Avila-Pacheco J."/>
            <person name="Jiang X."/>
            <person name="Kearney S.M."/>
            <person name="Perrotta A.R."/>
            <person name="Berdy B."/>
            <person name="Zhao S."/>
            <person name="Lieberman T.D."/>
            <person name="Swanson P.K."/>
            <person name="Smith M."/>
            <person name="Roesemann S."/>
            <person name="Alexander J.E."/>
            <person name="Rich S.A."/>
            <person name="Livny J."/>
            <person name="Vlamakis H."/>
            <person name="Clish C."/>
            <person name="Bullock K."/>
            <person name="Deik A."/>
            <person name="Scott J."/>
            <person name="Pierce K.A."/>
            <person name="Xavier R.J."/>
            <person name="Alm E.J."/>
        </authorList>
    </citation>
    <scope>NUCLEOTIDE SEQUENCE</scope>
    <source>
        <strain evidence="8">BIOML-A12</strain>
    </source>
</reference>
<accession>A0AB36B5H9</accession>
<protein>
    <recommendedName>
        <fullName evidence="7">Cytosine-specific methyltransferase</fullName>
        <ecNumber evidence="7">2.1.1.37</ecNumber>
    </recommendedName>
</protein>
<organism evidence="8 9">
    <name type="scientific">Clostridium innocuum</name>
    <dbReference type="NCBI Taxonomy" id="1522"/>
    <lineage>
        <taxon>Bacteria</taxon>
        <taxon>Bacillati</taxon>
        <taxon>Bacillota</taxon>
        <taxon>Clostridia</taxon>
        <taxon>Eubacteriales</taxon>
        <taxon>Clostridiaceae</taxon>
        <taxon>Clostridium</taxon>
    </lineage>
</organism>
<dbReference type="PROSITE" id="PS51679">
    <property type="entry name" value="SAM_MT_C5"/>
    <property type="match status" value="1"/>
</dbReference>
<evidence type="ECO:0000256" key="4">
    <source>
        <dbReference type="ARBA" id="ARBA00022747"/>
    </source>
</evidence>
<gene>
    <name evidence="8" type="primary">dcm</name>
    <name evidence="8" type="ORF">GT664_09790</name>
</gene>
<dbReference type="Gene3D" id="3.40.50.150">
    <property type="entry name" value="Vaccinia Virus protein VP39"/>
    <property type="match status" value="1"/>
</dbReference>